<dbReference type="GO" id="GO:0006607">
    <property type="term" value="P:NLS-bearing protein import into nucleus"/>
    <property type="evidence" value="ECO:0007669"/>
    <property type="project" value="TreeGrafter"/>
</dbReference>
<evidence type="ECO:0000313" key="7">
    <source>
        <dbReference type="Proteomes" id="UP000308652"/>
    </source>
</evidence>
<keyword evidence="3" id="KW-0539">Nucleus</keyword>
<keyword evidence="7" id="KW-1185">Reference proteome</keyword>
<dbReference type="AlphaFoldDB" id="A0A5C3LHK8"/>
<accession>A0A5C3LHK8</accession>
<dbReference type="Proteomes" id="UP000308652">
    <property type="component" value="Unassembled WGS sequence"/>
</dbReference>
<dbReference type="Pfam" id="PF13874">
    <property type="entry name" value="Nup54"/>
    <property type="match status" value="1"/>
</dbReference>
<organism evidence="6 7">
    <name type="scientific">Crucibulum laeve</name>
    <dbReference type="NCBI Taxonomy" id="68775"/>
    <lineage>
        <taxon>Eukaryota</taxon>
        <taxon>Fungi</taxon>
        <taxon>Dikarya</taxon>
        <taxon>Basidiomycota</taxon>
        <taxon>Agaricomycotina</taxon>
        <taxon>Agaricomycetes</taxon>
        <taxon>Agaricomycetidae</taxon>
        <taxon>Agaricales</taxon>
        <taxon>Agaricineae</taxon>
        <taxon>Nidulariaceae</taxon>
        <taxon>Crucibulum</taxon>
    </lineage>
</organism>
<evidence type="ECO:0000256" key="2">
    <source>
        <dbReference type="ARBA" id="ARBA00022448"/>
    </source>
</evidence>
<evidence type="ECO:0000256" key="3">
    <source>
        <dbReference type="ARBA" id="ARBA00023242"/>
    </source>
</evidence>
<dbReference type="EMBL" id="ML213680">
    <property type="protein sequence ID" value="TFK32260.1"/>
    <property type="molecule type" value="Genomic_DNA"/>
</dbReference>
<sequence length="247" mass="27687">HNFYNLVDPNQVSLYGRPPNATNNELWEKAVRENPDPKCLVPVIAIGFDDIRERVEAQSKQAEQHQQRLKDLKSRVEDLNTRHSVSNSSRLLRAAAQQTQVTQRLMAFIQHLHLLIPAIRSSSIRPEEEELRGKLEELEDEIRRGRMKGKLNELWALLGAVNASKERSRTAAGEWAVVDEDGLAQLAQILSDQQAGLAHLTKILQQALKDVARITGKNGSISGEELHANEGDMLWSSTATLRASALR</sequence>
<comment type="subcellular location">
    <subcellularLocation>
        <location evidence="1">Nucleus</location>
    </subcellularLocation>
</comment>
<gene>
    <name evidence="6" type="ORF">BDQ12DRAFT_617395</name>
</gene>
<protein>
    <submittedName>
        <fullName evidence="6">Nucleoporin complex subunit 54-domain-containing protein</fullName>
    </submittedName>
</protein>
<evidence type="ECO:0000256" key="1">
    <source>
        <dbReference type="ARBA" id="ARBA00004123"/>
    </source>
</evidence>
<keyword evidence="2" id="KW-0813">Transport</keyword>
<dbReference type="PANTHER" id="PTHR13000:SF0">
    <property type="entry name" value="NUCLEOPORIN P54"/>
    <property type="match status" value="1"/>
</dbReference>
<dbReference type="InterPro" id="IPR024864">
    <property type="entry name" value="Nup54/Nup57/Nup44"/>
</dbReference>
<feature type="domain" description="Nucleoporin Nup54 alpha-helical" evidence="5">
    <location>
        <begin position="18"/>
        <end position="157"/>
    </location>
</feature>
<feature type="non-terminal residue" evidence="6">
    <location>
        <position position="1"/>
    </location>
</feature>
<dbReference type="GO" id="GO:0036228">
    <property type="term" value="P:protein localization to nuclear inner membrane"/>
    <property type="evidence" value="ECO:0007669"/>
    <property type="project" value="TreeGrafter"/>
</dbReference>
<feature type="coiled-coil region" evidence="4">
    <location>
        <begin position="48"/>
        <end position="82"/>
    </location>
</feature>
<dbReference type="GO" id="GO:0017056">
    <property type="term" value="F:structural constituent of nuclear pore"/>
    <property type="evidence" value="ECO:0007669"/>
    <property type="project" value="TreeGrafter"/>
</dbReference>
<evidence type="ECO:0000259" key="5">
    <source>
        <dbReference type="Pfam" id="PF13874"/>
    </source>
</evidence>
<evidence type="ECO:0000313" key="6">
    <source>
        <dbReference type="EMBL" id="TFK32260.1"/>
    </source>
</evidence>
<dbReference type="Gene3D" id="1.20.5.170">
    <property type="match status" value="1"/>
</dbReference>
<dbReference type="GO" id="GO:0006999">
    <property type="term" value="P:nuclear pore organization"/>
    <property type="evidence" value="ECO:0007669"/>
    <property type="project" value="TreeGrafter"/>
</dbReference>
<name>A0A5C3LHK8_9AGAR</name>
<proteinExistence type="predicted"/>
<dbReference type="OrthoDB" id="6162375at2759"/>
<dbReference type="InterPro" id="IPR025712">
    <property type="entry name" value="Nup54_alpha-helical_dom"/>
</dbReference>
<evidence type="ECO:0000256" key="4">
    <source>
        <dbReference type="SAM" id="Coils"/>
    </source>
</evidence>
<keyword evidence="4" id="KW-0175">Coiled coil</keyword>
<dbReference type="GO" id="GO:0044613">
    <property type="term" value="C:nuclear pore central transport channel"/>
    <property type="evidence" value="ECO:0007669"/>
    <property type="project" value="TreeGrafter"/>
</dbReference>
<dbReference type="STRING" id="68775.A0A5C3LHK8"/>
<reference evidence="6 7" key="1">
    <citation type="journal article" date="2019" name="Nat. Ecol. Evol.">
        <title>Megaphylogeny resolves global patterns of mushroom evolution.</title>
        <authorList>
            <person name="Varga T."/>
            <person name="Krizsan K."/>
            <person name="Foldi C."/>
            <person name="Dima B."/>
            <person name="Sanchez-Garcia M."/>
            <person name="Sanchez-Ramirez S."/>
            <person name="Szollosi G.J."/>
            <person name="Szarkandi J.G."/>
            <person name="Papp V."/>
            <person name="Albert L."/>
            <person name="Andreopoulos W."/>
            <person name="Angelini C."/>
            <person name="Antonin V."/>
            <person name="Barry K.W."/>
            <person name="Bougher N.L."/>
            <person name="Buchanan P."/>
            <person name="Buyck B."/>
            <person name="Bense V."/>
            <person name="Catcheside P."/>
            <person name="Chovatia M."/>
            <person name="Cooper J."/>
            <person name="Damon W."/>
            <person name="Desjardin D."/>
            <person name="Finy P."/>
            <person name="Geml J."/>
            <person name="Haridas S."/>
            <person name="Hughes K."/>
            <person name="Justo A."/>
            <person name="Karasinski D."/>
            <person name="Kautmanova I."/>
            <person name="Kiss B."/>
            <person name="Kocsube S."/>
            <person name="Kotiranta H."/>
            <person name="LaButti K.M."/>
            <person name="Lechner B.E."/>
            <person name="Liimatainen K."/>
            <person name="Lipzen A."/>
            <person name="Lukacs Z."/>
            <person name="Mihaltcheva S."/>
            <person name="Morgado L.N."/>
            <person name="Niskanen T."/>
            <person name="Noordeloos M.E."/>
            <person name="Ohm R.A."/>
            <person name="Ortiz-Santana B."/>
            <person name="Ovrebo C."/>
            <person name="Racz N."/>
            <person name="Riley R."/>
            <person name="Savchenko A."/>
            <person name="Shiryaev A."/>
            <person name="Soop K."/>
            <person name="Spirin V."/>
            <person name="Szebenyi C."/>
            <person name="Tomsovsky M."/>
            <person name="Tulloss R.E."/>
            <person name="Uehling J."/>
            <person name="Grigoriev I.V."/>
            <person name="Vagvolgyi C."/>
            <person name="Papp T."/>
            <person name="Martin F.M."/>
            <person name="Miettinen O."/>
            <person name="Hibbett D.S."/>
            <person name="Nagy L.G."/>
        </authorList>
    </citation>
    <scope>NUCLEOTIDE SEQUENCE [LARGE SCALE GENOMIC DNA]</scope>
    <source>
        <strain evidence="6 7">CBS 166.37</strain>
    </source>
</reference>
<dbReference type="PANTHER" id="PTHR13000">
    <property type="entry name" value="NUCLEOPORIN P54"/>
    <property type="match status" value="1"/>
</dbReference>